<organism evidence="2 3">
    <name type="scientific">Acaulospora morrowiae</name>
    <dbReference type="NCBI Taxonomy" id="94023"/>
    <lineage>
        <taxon>Eukaryota</taxon>
        <taxon>Fungi</taxon>
        <taxon>Fungi incertae sedis</taxon>
        <taxon>Mucoromycota</taxon>
        <taxon>Glomeromycotina</taxon>
        <taxon>Glomeromycetes</taxon>
        <taxon>Diversisporales</taxon>
        <taxon>Acaulosporaceae</taxon>
        <taxon>Acaulospora</taxon>
    </lineage>
</organism>
<accession>A0A9N9FEQ6</accession>
<dbReference type="EMBL" id="CAJVPV010002521">
    <property type="protein sequence ID" value="CAG8528494.1"/>
    <property type="molecule type" value="Genomic_DNA"/>
</dbReference>
<dbReference type="Proteomes" id="UP000789342">
    <property type="component" value="Unassembled WGS sequence"/>
</dbReference>
<proteinExistence type="predicted"/>
<evidence type="ECO:0000313" key="3">
    <source>
        <dbReference type="Proteomes" id="UP000789342"/>
    </source>
</evidence>
<gene>
    <name evidence="2" type="ORF">AMORRO_LOCUS4555</name>
</gene>
<feature type="region of interest" description="Disordered" evidence="1">
    <location>
        <begin position="1"/>
        <end position="20"/>
    </location>
</feature>
<keyword evidence="3" id="KW-1185">Reference proteome</keyword>
<evidence type="ECO:0000256" key="1">
    <source>
        <dbReference type="SAM" id="MobiDB-lite"/>
    </source>
</evidence>
<dbReference type="OrthoDB" id="2448029at2759"/>
<comment type="caution">
    <text evidence="2">The sequence shown here is derived from an EMBL/GenBank/DDBJ whole genome shotgun (WGS) entry which is preliminary data.</text>
</comment>
<evidence type="ECO:0000313" key="2">
    <source>
        <dbReference type="EMBL" id="CAG8528494.1"/>
    </source>
</evidence>
<dbReference type="AlphaFoldDB" id="A0A9N9FEQ6"/>
<protein>
    <submittedName>
        <fullName evidence="2">10454_t:CDS:1</fullName>
    </submittedName>
</protein>
<reference evidence="2" key="1">
    <citation type="submission" date="2021-06" db="EMBL/GenBank/DDBJ databases">
        <authorList>
            <person name="Kallberg Y."/>
            <person name="Tangrot J."/>
            <person name="Rosling A."/>
        </authorList>
    </citation>
    <scope>NUCLEOTIDE SEQUENCE</scope>
    <source>
        <strain evidence="2">CL551</strain>
    </source>
</reference>
<sequence>MDVNELLAFTPSNESYESSDFPEPIERATRLLSASSYPTHGDVQASSECNSSKVRRILADIR</sequence>
<name>A0A9N9FEQ6_9GLOM</name>